<proteinExistence type="predicted"/>
<protein>
    <submittedName>
        <fullName evidence="2">Uncharacterized protein</fullName>
    </submittedName>
</protein>
<feature type="region of interest" description="Disordered" evidence="1">
    <location>
        <begin position="563"/>
        <end position="582"/>
    </location>
</feature>
<dbReference type="Proteomes" id="UP000469559">
    <property type="component" value="Unassembled WGS sequence"/>
</dbReference>
<evidence type="ECO:0000313" key="3">
    <source>
        <dbReference type="Proteomes" id="UP000469559"/>
    </source>
</evidence>
<evidence type="ECO:0000313" key="2">
    <source>
        <dbReference type="EMBL" id="TVY21973.1"/>
    </source>
</evidence>
<evidence type="ECO:0000256" key="1">
    <source>
        <dbReference type="SAM" id="MobiDB-lite"/>
    </source>
</evidence>
<dbReference type="EMBL" id="QGMF01000002">
    <property type="protein sequence ID" value="TVY21973.1"/>
    <property type="molecule type" value="Genomic_DNA"/>
</dbReference>
<gene>
    <name evidence="2" type="ORF">LARI1_G000036</name>
</gene>
<keyword evidence="3" id="KW-1185">Reference proteome</keyword>
<feature type="compositionally biased region" description="Basic and acidic residues" evidence="1">
    <location>
        <begin position="570"/>
        <end position="582"/>
    </location>
</feature>
<dbReference type="OrthoDB" id="5407653at2759"/>
<organism evidence="2 3">
    <name type="scientific">Lachnellula arida</name>
    <dbReference type="NCBI Taxonomy" id="1316785"/>
    <lineage>
        <taxon>Eukaryota</taxon>
        <taxon>Fungi</taxon>
        <taxon>Dikarya</taxon>
        <taxon>Ascomycota</taxon>
        <taxon>Pezizomycotina</taxon>
        <taxon>Leotiomycetes</taxon>
        <taxon>Helotiales</taxon>
        <taxon>Lachnaceae</taxon>
        <taxon>Lachnellula</taxon>
    </lineage>
</organism>
<accession>A0A8T9BTV9</accession>
<name>A0A8T9BTV9_9HELO</name>
<sequence length="582" mass="64297">MSHHAFGRLLVDQITVVIARPQVIQRLKLLFILSIRSWLQTHFSLVYNTAALKTPVPRDGPRTIPPQTPIGFPQCTPQAEDRLPSSSGAGTPLVALLQKIHRPADIKLSHFEALGLHVIPDSSPEDIIPEAGFLPPVEEWNAISTDNLPEANNASKRLLNNGNLSPGAQTYRERQNELLIDNTAAFRTVRRISPPAGEAAVRLGNAYEFFKNLEFFTGYWDDTSLPPKPESTSDAVEDQVPLHLKTHQRTGSGAQLPPDCRQHLLTAFIKLIAYDFGCNVSFPRTEPRLHIKPPPTSSSPPTYFNSSATFVYRTPTDRAAARSGVVEGPVAAVSCRTSTVFATEAESQLDLAREVIAVLLTAQQRAREGKTEKRFGEGEWWTTKPRWGGGPGGAMGKEAEKIDELGAAVGGTVPEKIVGEEKGVAAEAKRAIGGINGPSPSKRSKRGKEGINFQIYDNYRKMMPPSSTWDRRARYSSIGKAVGQGYDDIFLVSSLNHHVSIVRVRVPDNLLSALDGDDKGGWGRMNMWRSKWYDLFIAKERVDAMQVVWGMIAYLMRKVEDPSTEVDQNDTEKPKSEKMDLT</sequence>
<reference evidence="2 3" key="1">
    <citation type="submission" date="2018-05" db="EMBL/GenBank/DDBJ databases">
        <title>Whole genome sequencing for identification of molecular markers to develop diagnostic detection tools for the regulated plant pathogen Lachnellula willkommii.</title>
        <authorList>
            <person name="Giroux E."/>
            <person name="Bilodeau G."/>
        </authorList>
    </citation>
    <scope>NUCLEOTIDE SEQUENCE [LARGE SCALE GENOMIC DNA]</scope>
    <source>
        <strain evidence="2 3">CBS 203.66</strain>
    </source>
</reference>
<comment type="caution">
    <text evidence="2">The sequence shown here is derived from an EMBL/GenBank/DDBJ whole genome shotgun (WGS) entry which is preliminary data.</text>
</comment>
<dbReference type="AlphaFoldDB" id="A0A8T9BTV9"/>